<protein>
    <submittedName>
        <fullName evidence="1">Uncharacterized protein</fullName>
    </submittedName>
</protein>
<sequence length="66" mass="7795">MTKEEFKILMKEAGFKRKLDLAQALDLSYQSVNNWGASNEYPRYLKPFLLAYAKAKKYDELMKENN</sequence>
<gene>
    <name evidence="1" type="ORF">CAV_0550</name>
</gene>
<accession>A0A222MVZ3</accession>
<dbReference type="Proteomes" id="UP000201169">
    <property type="component" value="Chromosome"/>
</dbReference>
<name>A0A222MVZ3_9BACT</name>
<dbReference type="KEGG" id="cavi:CAV_0550"/>
<proteinExistence type="predicted"/>
<dbReference type="OrthoDB" id="5358305at2"/>
<keyword evidence="2" id="KW-1185">Reference proteome</keyword>
<evidence type="ECO:0000313" key="2">
    <source>
        <dbReference type="Proteomes" id="UP000201169"/>
    </source>
</evidence>
<dbReference type="RefSeq" id="WP_094752805.1">
    <property type="nucleotide sequence ID" value="NZ_CP022347.1"/>
</dbReference>
<dbReference type="AlphaFoldDB" id="A0A222MVZ3"/>
<organism evidence="1 2">
    <name type="scientific">Campylobacter avium LMG 24591</name>
    <dbReference type="NCBI Taxonomy" id="522484"/>
    <lineage>
        <taxon>Bacteria</taxon>
        <taxon>Pseudomonadati</taxon>
        <taxon>Campylobacterota</taxon>
        <taxon>Epsilonproteobacteria</taxon>
        <taxon>Campylobacterales</taxon>
        <taxon>Campylobacteraceae</taxon>
        <taxon>Campylobacter</taxon>
    </lineage>
</organism>
<reference evidence="1 2" key="1">
    <citation type="submission" date="2017-07" db="EMBL/GenBank/DDBJ databases">
        <title>Analysis of two Campylobacter avium genomes and identification of a novel hippuricase gene.</title>
        <authorList>
            <person name="Miller W.G."/>
            <person name="Chapman M.H."/>
            <person name="Yee E."/>
            <person name="Revez J."/>
            <person name="Bono J.L."/>
            <person name="Rossi M."/>
        </authorList>
    </citation>
    <scope>NUCLEOTIDE SEQUENCE [LARGE SCALE GENOMIC DNA]</scope>
    <source>
        <strain evidence="1 2">LMG 24591</strain>
    </source>
</reference>
<evidence type="ECO:0000313" key="1">
    <source>
        <dbReference type="EMBL" id="ASQ30217.1"/>
    </source>
</evidence>
<dbReference type="EMBL" id="CP022347">
    <property type="protein sequence ID" value="ASQ30217.1"/>
    <property type="molecule type" value="Genomic_DNA"/>
</dbReference>